<accession>A0AAU9MMG3</accession>
<evidence type="ECO:0000256" key="5">
    <source>
        <dbReference type="ARBA" id="ARBA00022801"/>
    </source>
</evidence>
<feature type="binding site" evidence="10">
    <location>
        <position position="249"/>
    </location>
    <ligand>
        <name>Zn(2+)</name>
        <dbReference type="ChEBI" id="CHEBI:29105"/>
        <label>1</label>
    </ligand>
</feature>
<protein>
    <recommendedName>
        <fullName evidence="13">Peptidase metallopeptidase domain-containing protein</fullName>
    </recommendedName>
</protein>
<comment type="caution">
    <text evidence="14">The sequence shown here is derived from an EMBL/GenBank/DDBJ whole genome shotgun (WGS) entry which is preliminary data.</text>
</comment>
<feature type="transmembrane region" description="Helical" evidence="12">
    <location>
        <begin position="23"/>
        <end position="41"/>
    </location>
</feature>
<keyword evidence="7" id="KW-0482">Metalloprotease</keyword>
<feature type="binding site" evidence="10">
    <location>
        <position position="226"/>
    </location>
    <ligand>
        <name>Ca(2+)</name>
        <dbReference type="ChEBI" id="CHEBI:29108"/>
        <label>2</label>
    </ligand>
</feature>
<dbReference type="InterPro" id="IPR001818">
    <property type="entry name" value="Pept_M10_metallopeptidase"/>
</dbReference>
<dbReference type="SUPFAM" id="SSF55486">
    <property type="entry name" value="Metalloproteases ('zincins'), catalytic domain"/>
    <property type="match status" value="1"/>
</dbReference>
<dbReference type="Gene3D" id="3.40.390.10">
    <property type="entry name" value="Collagenase (Catalytic Domain)"/>
    <property type="match status" value="1"/>
</dbReference>
<evidence type="ECO:0000256" key="2">
    <source>
        <dbReference type="ARBA" id="ARBA00022670"/>
    </source>
</evidence>
<dbReference type="Proteomes" id="UP001157418">
    <property type="component" value="Unassembled WGS sequence"/>
</dbReference>
<evidence type="ECO:0000313" key="15">
    <source>
        <dbReference type="Proteomes" id="UP001157418"/>
    </source>
</evidence>
<feature type="binding site" evidence="10">
    <location>
        <position position="244"/>
    </location>
    <ligand>
        <name>Ca(2+)</name>
        <dbReference type="ChEBI" id="CHEBI:29108"/>
        <label>3</label>
    </ligand>
</feature>
<evidence type="ECO:0000256" key="6">
    <source>
        <dbReference type="ARBA" id="ARBA00022833"/>
    </source>
</evidence>
<feature type="short sequence motif" description="Cysteine switch" evidence="11">
    <location>
        <begin position="145"/>
        <end position="166"/>
    </location>
</feature>
<feature type="binding site" evidence="10">
    <location>
        <position position="236"/>
    </location>
    <ligand>
        <name>Zn(2+)</name>
        <dbReference type="ChEBI" id="CHEBI:29105"/>
        <label>1</label>
    </ligand>
</feature>
<dbReference type="InterPro" id="IPR002477">
    <property type="entry name" value="Peptidoglycan-bd-like"/>
</dbReference>
<dbReference type="GO" id="GO:0030574">
    <property type="term" value="P:collagen catabolic process"/>
    <property type="evidence" value="ECO:0007669"/>
    <property type="project" value="TreeGrafter"/>
</dbReference>
<comment type="cofactor">
    <cofactor evidence="10">
        <name>Zn(2+)</name>
        <dbReference type="ChEBI" id="CHEBI:29105"/>
    </cofactor>
    <text evidence="10">Binds 2 Zn(2+) ions per subunit.</text>
</comment>
<dbReference type="PANTHER" id="PTHR10201:SF292">
    <property type="entry name" value="MATRILYSIN"/>
    <property type="match status" value="1"/>
</dbReference>
<keyword evidence="12" id="KW-1133">Transmembrane helix</keyword>
<keyword evidence="2" id="KW-0645">Protease</keyword>
<feature type="binding site" evidence="10">
    <location>
        <position position="293"/>
    </location>
    <ligand>
        <name>Zn(2+)</name>
        <dbReference type="ChEBI" id="CHEBI:29105"/>
        <label>2</label>
        <note>catalytic</note>
    </ligand>
</feature>
<evidence type="ECO:0000256" key="4">
    <source>
        <dbReference type="ARBA" id="ARBA00022729"/>
    </source>
</evidence>
<keyword evidence="12" id="KW-0472">Membrane</keyword>
<evidence type="ECO:0000256" key="1">
    <source>
        <dbReference type="ARBA" id="ARBA00009614"/>
    </source>
</evidence>
<proteinExistence type="inferred from homology"/>
<gene>
    <name evidence="14" type="ORF">LVIROSA_LOCUS14055</name>
</gene>
<evidence type="ECO:0000256" key="12">
    <source>
        <dbReference type="SAM" id="Phobius"/>
    </source>
</evidence>
<dbReference type="SUPFAM" id="SSF47090">
    <property type="entry name" value="PGBD-like"/>
    <property type="match status" value="1"/>
</dbReference>
<evidence type="ECO:0000256" key="7">
    <source>
        <dbReference type="ARBA" id="ARBA00023049"/>
    </source>
</evidence>
<feature type="binding site" evidence="10">
    <location>
        <position position="301"/>
    </location>
    <ligand>
        <name>Zn(2+)</name>
        <dbReference type="ChEBI" id="CHEBI:29105"/>
        <label>2</label>
        <note>catalytic</note>
    </ligand>
</feature>
<evidence type="ECO:0000256" key="10">
    <source>
        <dbReference type="PIRSR" id="PIRSR621190-2"/>
    </source>
</evidence>
<feature type="binding site" evidence="10">
    <location>
        <position position="264"/>
    </location>
    <ligand>
        <name>Ca(2+)</name>
        <dbReference type="ChEBI" id="CHEBI:29108"/>
        <label>3</label>
    </ligand>
</feature>
<dbReference type="PRINTS" id="PR00138">
    <property type="entry name" value="MATRIXIN"/>
</dbReference>
<dbReference type="EMBL" id="CAKMRJ010002223">
    <property type="protein sequence ID" value="CAH1427007.1"/>
    <property type="molecule type" value="Genomic_DNA"/>
</dbReference>
<keyword evidence="15" id="KW-1185">Reference proteome</keyword>
<dbReference type="PROSITE" id="PS00546">
    <property type="entry name" value="CYSTEINE_SWITCH"/>
    <property type="match status" value="1"/>
</dbReference>
<dbReference type="GO" id="GO:0031012">
    <property type="term" value="C:extracellular matrix"/>
    <property type="evidence" value="ECO:0007669"/>
    <property type="project" value="InterPro"/>
</dbReference>
<dbReference type="GO" id="GO:0008270">
    <property type="term" value="F:zinc ion binding"/>
    <property type="evidence" value="ECO:0007669"/>
    <property type="project" value="InterPro"/>
</dbReference>
<evidence type="ECO:0000256" key="11">
    <source>
        <dbReference type="PIRSR" id="PIRSR621190-5"/>
    </source>
</evidence>
<dbReference type="GO" id="GO:0006508">
    <property type="term" value="P:proteolysis"/>
    <property type="evidence" value="ECO:0007669"/>
    <property type="project" value="UniProtKB-KW"/>
</dbReference>
<evidence type="ECO:0000313" key="14">
    <source>
        <dbReference type="EMBL" id="CAH1427007.1"/>
    </source>
</evidence>
<evidence type="ECO:0000259" key="13">
    <source>
        <dbReference type="SMART" id="SM00235"/>
    </source>
</evidence>
<feature type="binding site" evidence="10">
    <location>
        <position position="287"/>
    </location>
    <ligand>
        <name>Zn(2+)</name>
        <dbReference type="ChEBI" id="CHEBI:29105"/>
        <label>2</label>
        <note>catalytic</note>
    </ligand>
</feature>
<dbReference type="Pfam" id="PF00413">
    <property type="entry name" value="Peptidase_M10"/>
    <property type="match status" value="1"/>
</dbReference>
<keyword evidence="5" id="KW-0378">Hydrolase</keyword>
<evidence type="ECO:0000256" key="9">
    <source>
        <dbReference type="PIRSR" id="PIRSR621190-1"/>
    </source>
</evidence>
<dbReference type="GO" id="GO:0004222">
    <property type="term" value="F:metalloendopeptidase activity"/>
    <property type="evidence" value="ECO:0007669"/>
    <property type="project" value="InterPro"/>
</dbReference>
<feature type="binding site" evidence="10">
    <location>
        <position position="283"/>
    </location>
    <ligand>
        <name>Zn(2+)</name>
        <dbReference type="ChEBI" id="CHEBI:29105"/>
        <label>2</label>
        <note>catalytic</note>
    </ligand>
</feature>
<reference evidence="14 15" key="1">
    <citation type="submission" date="2022-01" db="EMBL/GenBank/DDBJ databases">
        <authorList>
            <person name="Xiong W."/>
            <person name="Schranz E."/>
        </authorList>
    </citation>
    <scope>NUCLEOTIDE SEQUENCE [LARGE SCALE GENOMIC DNA]</scope>
</reference>
<comment type="similarity">
    <text evidence="1">Belongs to the peptidase M10A family. Matrix metalloproteinases (MMPs) subfamily.</text>
</comment>
<feature type="binding site" evidence="10">
    <location>
        <position position="238"/>
    </location>
    <ligand>
        <name>Zn(2+)</name>
        <dbReference type="ChEBI" id="CHEBI:29105"/>
        <label>1</label>
    </ligand>
</feature>
<comment type="cofactor">
    <cofactor evidence="10">
        <name>Ca(2+)</name>
        <dbReference type="ChEBI" id="CHEBI:29108"/>
    </cofactor>
    <text evidence="10">Can bind about 5 Ca(2+) ions per subunit.</text>
</comment>
<dbReference type="PANTHER" id="PTHR10201">
    <property type="entry name" value="MATRIX METALLOPROTEINASE"/>
    <property type="match status" value="1"/>
</dbReference>
<dbReference type="InterPro" id="IPR006026">
    <property type="entry name" value="Peptidase_Metallo"/>
</dbReference>
<dbReference type="InterPro" id="IPR021158">
    <property type="entry name" value="Pept_M10A_Zn_BS"/>
</dbReference>
<name>A0AAU9MMG3_9ASTR</name>
<keyword evidence="8" id="KW-0865">Zymogen</keyword>
<feature type="active site" evidence="9">
    <location>
        <position position="284"/>
    </location>
</feature>
<dbReference type="InterPro" id="IPR021190">
    <property type="entry name" value="Pept_M10A"/>
</dbReference>
<feature type="binding site" evidence="10">
    <location>
        <position position="259"/>
    </location>
    <ligand>
        <name>Zn(2+)</name>
        <dbReference type="ChEBI" id="CHEBI:29105"/>
        <label>1</label>
    </ligand>
</feature>
<keyword evidence="12" id="KW-0812">Transmembrane</keyword>
<dbReference type="AlphaFoldDB" id="A0AAU9MMG3"/>
<evidence type="ECO:0000256" key="3">
    <source>
        <dbReference type="ARBA" id="ARBA00022723"/>
    </source>
</evidence>
<feature type="domain" description="Peptidase metallopeptidase" evidence="13">
    <location>
        <begin position="174"/>
        <end position="327"/>
    </location>
</feature>
<organism evidence="14 15">
    <name type="scientific">Lactuca virosa</name>
    <dbReference type="NCBI Taxonomy" id="75947"/>
    <lineage>
        <taxon>Eukaryota</taxon>
        <taxon>Viridiplantae</taxon>
        <taxon>Streptophyta</taxon>
        <taxon>Embryophyta</taxon>
        <taxon>Tracheophyta</taxon>
        <taxon>Spermatophyta</taxon>
        <taxon>Magnoliopsida</taxon>
        <taxon>eudicotyledons</taxon>
        <taxon>Gunneridae</taxon>
        <taxon>Pentapetalae</taxon>
        <taxon>asterids</taxon>
        <taxon>campanulids</taxon>
        <taxon>Asterales</taxon>
        <taxon>Asteraceae</taxon>
        <taxon>Cichorioideae</taxon>
        <taxon>Cichorieae</taxon>
        <taxon>Lactucinae</taxon>
        <taxon>Lactuca</taxon>
    </lineage>
</organism>
<dbReference type="InterPro" id="IPR024079">
    <property type="entry name" value="MetalloPept_cat_dom_sf"/>
</dbReference>
<keyword evidence="10" id="KW-0106">Calcium</keyword>
<dbReference type="SMART" id="SM00235">
    <property type="entry name" value="ZnMc"/>
    <property type="match status" value="1"/>
</dbReference>
<keyword evidence="4" id="KW-0732">Signal</keyword>
<dbReference type="InterPro" id="IPR036365">
    <property type="entry name" value="PGBD-like_sf"/>
</dbReference>
<evidence type="ECO:0000256" key="8">
    <source>
        <dbReference type="ARBA" id="ARBA00023145"/>
    </source>
</evidence>
<feature type="binding site" evidence="10">
    <location>
        <position position="264"/>
    </location>
    <ligand>
        <name>Ca(2+)</name>
        <dbReference type="ChEBI" id="CHEBI:29108"/>
        <label>1</label>
    </ligand>
</feature>
<sequence length="327" mass="36092">MTTMNLVQASQDLNVLVVMESKLFLPFSCILFLASFMLPVLSHVQDTHLRPNGSSGNNTNPSPFGFLKAMQGCHKGDTVKGIRDLKLYLARFGYLNYQKNPNVTDLEKNHFDEELEVAIKSYQVYYHLNATGTLDGPTVSQMVMPRCGCPDKVIHKHTDHNSLPTVSLYKFFPGTPKWNRGHLTYAFGPRFPTQFMSAVDCAFGKWATASSGYFTFSRAGSYQGADLKISFQRGDHGDGSPFTSQVLAHAFAPSDGRFHYNADENWAIGAVQGAFDVESLALHEIGHLLGLGHSEFQTSIMWTSFGPGATKGLTSDDIQGLRTLYGI</sequence>
<dbReference type="Pfam" id="PF01471">
    <property type="entry name" value="PG_binding_1"/>
    <property type="match status" value="1"/>
</dbReference>
<keyword evidence="6 10" id="KW-0862">Zinc</keyword>
<keyword evidence="3 10" id="KW-0479">Metal-binding</keyword>
<dbReference type="GO" id="GO:0030198">
    <property type="term" value="P:extracellular matrix organization"/>
    <property type="evidence" value="ECO:0007669"/>
    <property type="project" value="TreeGrafter"/>
</dbReference>
<feature type="binding site" description="in inhibited form" evidence="10">
    <location>
        <position position="147"/>
    </location>
    <ligand>
        <name>Zn(2+)</name>
        <dbReference type="ChEBI" id="CHEBI:29105"/>
        <label>2</label>
        <note>catalytic</note>
    </ligand>
</feature>